<proteinExistence type="inferred from homology"/>
<dbReference type="Gene3D" id="3.30.1360.20">
    <property type="entry name" value="Transcriptional coactivator/pterin dehydratase"/>
    <property type="match status" value="1"/>
</dbReference>
<evidence type="ECO:0000256" key="6">
    <source>
        <dbReference type="ARBA" id="ARBA00031023"/>
    </source>
</evidence>
<dbReference type="PANTHER" id="PTHR12599">
    <property type="entry name" value="PTERIN-4-ALPHA-CARBINOLAMINE DEHYDRATASE"/>
    <property type="match status" value="1"/>
</dbReference>
<dbReference type="InterPro" id="IPR036428">
    <property type="entry name" value="PCD_sf"/>
</dbReference>
<dbReference type="Pfam" id="PF01329">
    <property type="entry name" value="Pterin_4a"/>
    <property type="match status" value="1"/>
</dbReference>
<feature type="region of interest" description="Disordered" evidence="7">
    <location>
        <begin position="1"/>
        <end position="33"/>
    </location>
</feature>
<comment type="catalytic activity">
    <reaction evidence="1">
        <text>(4aS,6R)-4a-hydroxy-L-erythro-5,6,7,8-tetrahydrobiopterin = (6R)-L-erythro-6,7-dihydrobiopterin + H2O</text>
        <dbReference type="Rhea" id="RHEA:11920"/>
        <dbReference type="ChEBI" id="CHEBI:15377"/>
        <dbReference type="ChEBI" id="CHEBI:15642"/>
        <dbReference type="ChEBI" id="CHEBI:43120"/>
        <dbReference type="EC" id="4.2.1.96"/>
    </reaction>
</comment>
<dbReference type="NCBIfam" id="NF002020">
    <property type="entry name" value="PRK00823.1-5"/>
    <property type="match status" value="1"/>
</dbReference>
<dbReference type="EMBL" id="CAJPEV010003073">
    <property type="protein sequence ID" value="CAG0898839.1"/>
    <property type="molecule type" value="Genomic_DNA"/>
</dbReference>
<dbReference type="EMBL" id="LR902590">
    <property type="protein sequence ID" value="CAD7250788.1"/>
    <property type="molecule type" value="Genomic_DNA"/>
</dbReference>
<dbReference type="GO" id="GO:0006729">
    <property type="term" value="P:tetrahydrobiopterin biosynthetic process"/>
    <property type="evidence" value="ECO:0007669"/>
    <property type="project" value="InterPro"/>
</dbReference>
<dbReference type="NCBIfam" id="NF002018">
    <property type="entry name" value="PRK00823.1-3"/>
    <property type="match status" value="1"/>
</dbReference>
<evidence type="ECO:0000256" key="7">
    <source>
        <dbReference type="SAM" id="MobiDB-lite"/>
    </source>
</evidence>
<organism evidence="8">
    <name type="scientific">Darwinula stevensoni</name>
    <dbReference type="NCBI Taxonomy" id="69355"/>
    <lineage>
        <taxon>Eukaryota</taxon>
        <taxon>Metazoa</taxon>
        <taxon>Ecdysozoa</taxon>
        <taxon>Arthropoda</taxon>
        <taxon>Crustacea</taxon>
        <taxon>Oligostraca</taxon>
        <taxon>Ostracoda</taxon>
        <taxon>Podocopa</taxon>
        <taxon>Podocopida</taxon>
        <taxon>Darwinulocopina</taxon>
        <taxon>Darwinuloidea</taxon>
        <taxon>Darwinulidae</taxon>
        <taxon>Darwinula</taxon>
    </lineage>
</organism>
<dbReference type="AlphaFoldDB" id="A0A7R9ABF3"/>
<evidence type="ECO:0000313" key="8">
    <source>
        <dbReference type="EMBL" id="CAD7250788.1"/>
    </source>
</evidence>
<evidence type="ECO:0000256" key="1">
    <source>
        <dbReference type="ARBA" id="ARBA00001554"/>
    </source>
</evidence>
<gene>
    <name evidence="8" type="ORF">DSTB1V02_LOCUS10557</name>
</gene>
<dbReference type="HAMAP" id="MF_00434">
    <property type="entry name" value="Pterin_4_alpha"/>
    <property type="match status" value="1"/>
</dbReference>
<dbReference type="FunFam" id="3.30.1360.20:FF:000001">
    <property type="entry name" value="Pterin-4-alpha-carbinolamine dehydratase 2"/>
    <property type="match status" value="1"/>
</dbReference>
<evidence type="ECO:0000256" key="5">
    <source>
        <dbReference type="ARBA" id="ARBA00030497"/>
    </source>
</evidence>
<sequence>MEKASHGSGTRFVLPPPGRLTREATPPRATLPSSDYRIGRLQVQCPRCRRLYPYNAEVTDSLTLATPTNRFFGIAGRAPLGSSNGMKSTRGAGLGLRWAFEALRTQPAKLRLYPQLTAVYQSSPLRLHCLCTKQFPCLVASGLGLGPRKRILPFSYSVGLHTSTTTMASEKRGKMTEEERKELLNPLLQKQWKIVDERDAIQKVFMFKNFNQAFGFMTRIALQAEKMDHHPEWFNVYNKVDITLSTHDVGGLSHRDIRLATFIEDSFKAASQ</sequence>
<dbReference type="Proteomes" id="UP000677054">
    <property type="component" value="Unassembled WGS sequence"/>
</dbReference>
<accession>A0A7R9ABF3</accession>
<evidence type="ECO:0000256" key="3">
    <source>
        <dbReference type="ARBA" id="ARBA00013252"/>
    </source>
</evidence>
<dbReference type="SUPFAM" id="SSF55248">
    <property type="entry name" value="PCD-like"/>
    <property type="match status" value="1"/>
</dbReference>
<keyword evidence="9" id="KW-1185">Reference proteome</keyword>
<dbReference type="OrthoDB" id="277398at2759"/>
<dbReference type="InterPro" id="IPR001533">
    <property type="entry name" value="Pterin_deHydtase"/>
</dbReference>
<name>A0A7R9ABF3_9CRUS</name>
<evidence type="ECO:0000313" key="9">
    <source>
        <dbReference type="Proteomes" id="UP000677054"/>
    </source>
</evidence>
<evidence type="ECO:0000256" key="4">
    <source>
        <dbReference type="ARBA" id="ARBA00023239"/>
    </source>
</evidence>
<dbReference type="PANTHER" id="PTHR12599:SF0">
    <property type="entry name" value="PTERIN-4-ALPHA-CARBINOLAMINE DEHYDRATASE"/>
    <property type="match status" value="1"/>
</dbReference>
<reference evidence="8" key="1">
    <citation type="submission" date="2020-11" db="EMBL/GenBank/DDBJ databases">
        <authorList>
            <person name="Tran Van P."/>
        </authorList>
    </citation>
    <scope>NUCLEOTIDE SEQUENCE</scope>
</reference>
<dbReference type="GO" id="GO:0008124">
    <property type="term" value="F:4-alpha-hydroxytetrahydrobiopterin dehydratase activity"/>
    <property type="evidence" value="ECO:0007669"/>
    <property type="project" value="UniProtKB-EC"/>
</dbReference>
<keyword evidence="4" id="KW-0456">Lyase</keyword>
<protein>
    <recommendedName>
        <fullName evidence="3">4a-hydroxytetrahydrobiopterin dehydratase</fullName>
        <ecNumber evidence="3">4.2.1.96</ecNumber>
    </recommendedName>
    <alternativeName>
        <fullName evidence="5">4-alpha-hydroxy-tetrahydropterin dehydratase</fullName>
    </alternativeName>
    <alternativeName>
        <fullName evidence="6">Pterin carbinolamine dehydratase</fullName>
    </alternativeName>
</protein>
<comment type="similarity">
    <text evidence="2">Belongs to the pterin-4-alpha-carbinolamine dehydratase family.</text>
</comment>
<dbReference type="EC" id="4.2.1.96" evidence="3"/>
<dbReference type="CDD" id="cd00914">
    <property type="entry name" value="PCD_DCoH_subfamily_b"/>
    <property type="match status" value="1"/>
</dbReference>
<evidence type="ECO:0000256" key="2">
    <source>
        <dbReference type="ARBA" id="ARBA00006472"/>
    </source>
</evidence>